<comment type="subcellular location">
    <subcellularLocation>
        <location evidence="1">Secreted</location>
    </subcellularLocation>
</comment>
<feature type="domain" description="Peptidase A1" evidence="10">
    <location>
        <begin position="93"/>
        <end position="434"/>
    </location>
</feature>
<dbReference type="GO" id="GO:0005576">
    <property type="term" value="C:extracellular region"/>
    <property type="evidence" value="ECO:0007669"/>
    <property type="project" value="UniProtKB-SubCell"/>
</dbReference>
<dbReference type="InterPro" id="IPR034161">
    <property type="entry name" value="Pepsin-like_plant"/>
</dbReference>
<dbReference type="Pfam" id="PF14543">
    <property type="entry name" value="TAXi_N"/>
    <property type="match status" value="1"/>
</dbReference>
<dbReference type="SUPFAM" id="SSF50630">
    <property type="entry name" value="Acid proteases"/>
    <property type="match status" value="1"/>
</dbReference>
<dbReference type="InterPro" id="IPR051708">
    <property type="entry name" value="Plant_Aspart_Prot_A1"/>
</dbReference>
<evidence type="ECO:0000313" key="12">
    <source>
        <dbReference type="Proteomes" id="UP000197138"/>
    </source>
</evidence>
<evidence type="ECO:0000256" key="1">
    <source>
        <dbReference type="ARBA" id="ARBA00004613"/>
    </source>
</evidence>
<evidence type="ECO:0000256" key="2">
    <source>
        <dbReference type="ARBA" id="ARBA00007447"/>
    </source>
</evidence>
<proteinExistence type="inferred from homology"/>
<comment type="similarity">
    <text evidence="2">Belongs to the peptidase A1 family.</text>
</comment>
<evidence type="ECO:0000256" key="3">
    <source>
        <dbReference type="ARBA" id="ARBA00022525"/>
    </source>
</evidence>
<dbReference type="InterPro" id="IPR032799">
    <property type="entry name" value="TAXi_C"/>
</dbReference>
<keyword evidence="7" id="KW-0378">Hydrolase</keyword>
<evidence type="ECO:0000256" key="8">
    <source>
        <dbReference type="ARBA" id="ARBA00023180"/>
    </source>
</evidence>
<dbReference type="CDD" id="cd05476">
    <property type="entry name" value="pepsin_A_like_plant"/>
    <property type="match status" value="1"/>
</dbReference>
<evidence type="ECO:0000313" key="11">
    <source>
        <dbReference type="EMBL" id="OWM83248.1"/>
    </source>
</evidence>
<protein>
    <recommendedName>
        <fullName evidence="10">Peptidase A1 domain-containing protein</fullName>
    </recommendedName>
</protein>
<dbReference type="EMBL" id="MTKT01001932">
    <property type="protein sequence ID" value="OWM83248.1"/>
    <property type="molecule type" value="Genomic_DNA"/>
</dbReference>
<dbReference type="PANTHER" id="PTHR47967:SF66">
    <property type="entry name" value="ASPARTIC PROTEINASE CDR1-RELATED"/>
    <property type="match status" value="1"/>
</dbReference>
<keyword evidence="3" id="KW-0964">Secreted</keyword>
<evidence type="ECO:0000256" key="7">
    <source>
        <dbReference type="ARBA" id="ARBA00022801"/>
    </source>
</evidence>
<dbReference type="Pfam" id="PF14541">
    <property type="entry name" value="TAXi_C"/>
    <property type="match status" value="1"/>
</dbReference>
<evidence type="ECO:0000256" key="9">
    <source>
        <dbReference type="SAM" id="SignalP"/>
    </source>
</evidence>
<dbReference type="InterPro" id="IPR021109">
    <property type="entry name" value="Peptidase_aspartic_dom_sf"/>
</dbReference>
<dbReference type="FunFam" id="2.40.70.10:FF:000016">
    <property type="entry name" value="Probable aspartic protease At2g35615"/>
    <property type="match status" value="1"/>
</dbReference>
<dbReference type="InterPro" id="IPR032861">
    <property type="entry name" value="TAXi_N"/>
</dbReference>
<gene>
    <name evidence="11" type="ORF">CDL15_Pgr012729</name>
</gene>
<name>A0A218XEL4_PUNGR</name>
<dbReference type="Gene3D" id="2.40.70.10">
    <property type="entry name" value="Acid Proteases"/>
    <property type="match status" value="2"/>
</dbReference>
<dbReference type="PANTHER" id="PTHR47967">
    <property type="entry name" value="OS07G0603500 PROTEIN-RELATED"/>
    <property type="match status" value="1"/>
</dbReference>
<dbReference type="PROSITE" id="PS51767">
    <property type="entry name" value="PEPTIDASE_A1"/>
    <property type="match status" value="1"/>
</dbReference>
<evidence type="ECO:0000256" key="6">
    <source>
        <dbReference type="ARBA" id="ARBA00022750"/>
    </source>
</evidence>
<keyword evidence="8" id="KW-0325">Glycoprotein</keyword>
<evidence type="ECO:0000256" key="5">
    <source>
        <dbReference type="ARBA" id="ARBA00022729"/>
    </source>
</evidence>
<organism evidence="11 12">
    <name type="scientific">Punica granatum</name>
    <name type="common">Pomegranate</name>
    <dbReference type="NCBI Taxonomy" id="22663"/>
    <lineage>
        <taxon>Eukaryota</taxon>
        <taxon>Viridiplantae</taxon>
        <taxon>Streptophyta</taxon>
        <taxon>Embryophyta</taxon>
        <taxon>Tracheophyta</taxon>
        <taxon>Spermatophyta</taxon>
        <taxon>Magnoliopsida</taxon>
        <taxon>eudicotyledons</taxon>
        <taxon>Gunneridae</taxon>
        <taxon>Pentapetalae</taxon>
        <taxon>rosids</taxon>
        <taxon>malvids</taxon>
        <taxon>Myrtales</taxon>
        <taxon>Lythraceae</taxon>
        <taxon>Punica</taxon>
    </lineage>
</organism>
<keyword evidence="5 9" id="KW-0732">Signal</keyword>
<dbReference type="GO" id="GO:0006508">
    <property type="term" value="P:proteolysis"/>
    <property type="evidence" value="ECO:0007669"/>
    <property type="project" value="UniProtKB-KW"/>
</dbReference>
<dbReference type="Proteomes" id="UP000197138">
    <property type="component" value="Unassembled WGS sequence"/>
</dbReference>
<sequence>MASLLTIIFCSVFVFGLSSPLSVAVPDGSFSVELIHRDSPRSPLYDPAATQDQRLRNALARSLSRATRLGQTDTLHIAVEEPAAEIFSNNGEYLMNISIGTPPVKIVGVMDTGSDLFWTQCMPCDGCYEQINPLFDPQESSSYRDLPCTSSKCKLLPQTGCDHVRGQICQYHYSYGDKSFTNGNIATETVTLNSISGQPISFPHTLFGCGHHNRGTFGDKTSGIIGLGGGAISLVSQMGETAGGKFSYCLVPLSQSEKSSQLNFGSRAEVTGPGAVSTPLVQKSPKTFYHITLEGVSVGSSRFEFSDLDSPTSKRNIVIDSGTTLTLLPEDLYKAIETALVKLIKLEKASDPLDILNLCFKTVEDTEFEAPNIPFHFTGADVKLGTLNTFIRVAEDVVCLSFKPSDVDVSLFGNIAQMNFLVGYDTQERSISFMPTDCSNLQDTL</sequence>
<dbReference type="InterPro" id="IPR033121">
    <property type="entry name" value="PEPTIDASE_A1"/>
</dbReference>
<evidence type="ECO:0000256" key="4">
    <source>
        <dbReference type="ARBA" id="ARBA00022670"/>
    </source>
</evidence>
<accession>A0A218XEL4</accession>
<comment type="caution">
    <text evidence="11">The sequence shown here is derived from an EMBL/GenBank/DDBJ whole genome shotgun (WGS) entry which is preliminary data.</text>
</comment>
<keyword evidence="4" id="KW-0645">Protease</keyword>
<dbReference type="GO" id="GO:0004190">
    <property type="term" value="F:aspartic-type endopeptidase activity"/>
    <property type="evidence" value="ECO:0007669"/>
    <property type="project" value="UniProtKB-KW"/>
</dbReference>
<dbReference type="FunFam" id="2.40.70.10:FF:000050">
    <property type="entry name" value="Aspartic proteinase CDR1"/>
    <property type="match status" value="1"/>
</dbReference>
<feature type="signal peptide" evidence="9">
    <location>
        <begin position="1"/>
        <end position="24"/>
    </location>
</feature>
<reference evidence="12" key="1">
    <citation type="journal article" date="2017" name="Plant J.">
        <title>The pomegranate (Punica granatum L.) genome and the genomics of punicalagin biosynthesis.</title>
        <authorList>
            <person name="Qin G."/>
            <person name="Xu C."/>
            <person name="Ming R."/>
            <person name="Tang H."/>
            <person name="Guyot R."/>
            <person name="Kramer E.M."/>
            <person name="Hu Y."/>
            <person name="Yi X."/>
            <person name="Qi Y."/>
            <person name="Xu X."/>
            <person name="Gao Z."/>
            <person name="Pan H."/>
            <person name="Jian J."/>
            <person name="Tian Y."/>
            <person name="Yue Z."/>
            <person name="Xu Y."/>
        </authorList>
    </citation>
    <scope>NUCLEOTIDE SEQUENCE [LARGE SCALE GENOMIC DNA]</scope>
    <source>
        <strain evidence="12">cv. Dabenzi</strain>
    </source>
</reference>
<feature type="chain" id="PRO_5012668365" description="Peptidase A1 domain-containing protein" evidence="9">
    <location>
        <begin position="25"/>
        <end position="445"/>
    </location>
</feature>
<keyword evidence="6" id="KW-0064">Aspartyl protease</keyword>
<dbReference type="AlphaFoldDB" id="A0A218XEL4"/>
<evidence type="ECO:0000259" key="10">
    <source>
        <dbReference type="PROSITE" id="PS51767"/>
    </source>
</evidence>